<evidence type="ECO:0000313" key="1">
    <source>
        <dbReference type="EMBL" id="MXN64016.1"/>
    </source>
</evidence>
<proteinExistence type="predicted"/>
<keyword evidence="2" id="KW-1185">Reference proteome</keyword>
<sequence length="237" mass="26962">MNSRLQYITLITSLPHIGRIFTEHGTGISRYRLEERLKMLEPEHSRLLERIVSVTAWSSVSKIETDAEIIGLASAVIQELTCYPDLQELVLLRMETRTLIAALRRRREGANDAGDVTSWGFGRWCRTIRENWNDPAFGLSHIVPWASEADRLMKGGDHVSFERLVLTEVFRQIGRHSASHEFDFTAVVAYVLRWIIVERWSIYSTVKASERLRGLLAEALKSAPSPFSAVPETEIAV</sequence>
<organism evidence="1 2">
    <name type="scientific">Stappia sediminis</name>
    <dbReference type="NCBI Taxonomy" id="2692190"/>
    <lineage>
        <taxon>Bacteria</taxon>
        <taxon>Pseudomonadati</taxon>
        <taxon>Pseudomonadota</taxon>
        <taxon>Alphaproteobacteria</taxon>
        <taxon>Hyphomicrobiales</taxon>
        <taxon>Stappiaceae</taxon>
        <taxon>Stappia</taxon>
    </lineage>
</organism>
<protein>
    <submittedName>
        <fullName evidence="1">Uncharacterized protein</fullName>
    </submittedName>
</protein>
<accession>A0A7X3LS08</accession>
<dbReference type="EMBL" id="WUMV01000002">
    <property type="protein sequence ID" value="MXN64016.1"/>
    <property type="molecule type" value="Genomic_DNA"/>
</dbReference>
<comment type="caution">
    <text evidence="1">The sequence shown here is derived from an EMBL/GenBank/DDBJ whole genome shotgun (WGS) entry which is preliminary data.</text>
</comment>
<gene>
    <name evidence="1" type="ORF">GR183_03785</name>
</gene>
<dbReference type="Proteomes" id="UP000433101">
    <property type="component" value="Unassembled WGS sequence"/>
</dbReference>
<dbReference type="AlphaFoldDB" id="A0A7X3LS08"/>
<dbReference type="RefSeq" id="WP_160774283.1">
    <property type="nucleotide sequence ID" value="NZ_WUMV01000002.1"/>
</dbReference>
<name>A0A7X3LS08_9HYPH</name>
<reference evidence="1 2" key="1">
    <citation type="submission" date="2019-12" db="EMBL/GenBank/DDBJ databases">
        <authorList>
            <person name="Li M."/>
        </authorList>
    </citation>
    <scope>NUCLEOTIDE SEQUENCE [LARGE SCALE GENOMIC DNA]</scope>
    <source>
        <strain evidence="1 2">GBMRC 2046</strain>
    </source>
</reference>
<evidence type="ECO:0000313" key="2">
    <source>
        <dbReference type="Proteomes" id="UP000433101"/>
    </source>
</evidence>